<sequence>MNAVCYRIKVPEGRRLLGCTVAGRRVPILPGEYLVHRLPARTHITGSALRFVGAHGSEHDVHIKLPEDADIARMLDVEVELAQDQ</sequence>
<name>A0ABU2ABI0_9BURK</name>
<dbReference type="EMBL" id="JAVDXV010000007">
    <property type="protein sequence ID" value="MDR7334564.1"/>
    <property type="molecule type" value="Genomic_DNA"/>
</dbReference>
<comment type="caution">
    <text evidence="1">The sequence shown here is derived from an EMBL/GenBank/DDBJ whole genome shotgun (WGS) entry which is preliminary data.</text>
</comment>
<protein>
    <recommendedName>
        <fullName evidence="3">DUF1905 domain-containing protein</fullName>
    </recommendedName>
</protein>
<proteinExistence type="predicted"/>
<keyword evidence="2" id="KW-1185">Reference proteome</keyword>
<dbReference type="Proteomes" id="UP001180825">
    <property type="component" value="Unassembled WGS sequence"/>
</dbReference>
<reference evidence="1 2" key="1">
    <citation type="submission" date="2023-07" db="EMBL/GenBank/DDBJ databases">
        <title>Sorghum-associated microbial communities from plants grown in Nebraska, USA.</title>
        <authorList>
            <person name="Schachtman D."/>
        </authorList>
    </citation>
    <scope>NUCLEOTIDE SEQUENCE [LARGE SCALE GENOMIC DNA]</scope>
    <source>
        <strain evidence="1 2">BE316</strain>
    </source>
</reference>
<gene>
    <name evidence="1" type="ORF">J2X21_003720</name>
</gene>
<evidence type="ECO:0008006" key="3">
    <source>
        <dbReference type="Google" id="ProtNLM"/>
    </source>
</evidence>
<organism evidence="1 2">
    <name type="scientific">Roseateles asaccharophilus</name>
    <dbReference type="NCBI Taxonomy" id="582607"/>
    <lineage>
        <taxon>Bacteria</taxon>
        <taxon>Pseudomonadati</taxon>
        <taxon>Pseudomonadota</taxon>
        <taxon>Betaproteobacteria</taxon>
        <taxon>Burkholderiales</taxon>
        <taxon>Sphaerotilaceae</taxon>
        <taxon>Roseateles</taxon>
    </lineage>
</organism>
<dbReference type="RefSeq" id="WP_310331074.1">
    <property type="nucleotide sequence ID" value="NZ_JAVDXV010000007.1"/>
</dbReference>
<accession>A0ABU2ABI0</accession>
<evidence type="ECO:0000313" key="1">
    <source>
        <dbReference type="EMBL" id="MDR7334564.1"/>
    </source>
</evidence>
<evidence type="ECO:0000313" key="2">
    <source>
        <dbReference type="Proteomes" id="UP001180825"/>
    </source>
</evidence>